<dbReference type="PANTHER" id="PTHR23236:SF12">
    <property type="entry name" value="EUKARYOTIC INITIATION FACTOR 4B-RELATED"/>
    <property type="match status" value="1"/>
</dbReference>
<evidence type="ECO:0000259" key="4">
    <source>
        <dbReference type="PROSITE" id="PS50102"/>
    </source>
</evidence>
<dbReference type="PROSITE" id="PS50102">
    <property type="entry name" value="RRM"/>
    <property type="match status" value="1"/>
</dbReference>
<feature type="compositionally biased region" description="Acidic residues" evidence="3">
    <location>
        <begin position="19"/>
        <end position="28"/>
    </location>
</feature>
<gene>
    <name evidence="5" type="ORF">E3P86_00262</name>
</gene>
<dbReference type="InterPro" id="IPR035979">
    <property type="entry name" value="RBD_domain_sf"/>
</dbReference>
<evidence type="ECO:0000313" key="5">
    <source>
        <dbReference type="EMBL" id="TIB42692.1"/>
    </source>
</evidence>
<dbReference type="GO" id="GO:0005737">
    <property type="term" value="C:cytoplasm"/>
    <property type="evidence" value="ECO:0007669"/>
    <property type="project" value="TreeGrafter"/>
</dbReference>
<dbReference type="InterPro" id="IPR000504">
    <property type="entry name" value="RRM_dom"/>
</dbReference>
<evidence type="ECO:0000256" key="2">
    <source>
        <dbReference type="PROSITE-ProRule" id="PRU00176"/>
    </source>
</evidence>
<organism evidence="5 6">
    <name type="scientific">Wallemia ichthyophaga</name>
    <dbReference type="NCBI Taxonomy" id="245174"/>
    <lineage>
        <taxon>Eukaryota</taxon>
        <taxon>Fungi</taxon>
        <taxon>Dikarya</taxon>
        <taxon>Basidiomycota</taxon>
        <taxon>Wallemiomycotina</taxon>
        <taxon>Wallemiomycetes</taxon>
        <taxon>Wallemiales</taxon>
        <taxon>Wallemiaceae</taxon>
        <taxon>Wallemia</taxon>
    </lineage>
</organism>
<feature type="compositionally biased region" description="Low complexity" evidence="3">
    <location>
        <begin position="53"/>
        <end position="82"/>
    </location>
</feature>
<protein>
    <recommendedName>
        <fullName evidence="4">RRM domain-containing protein</fullName>
    </recommendedName>
</protein>
<name>A0A4T0JKD5_WALIC</name>
<dbReference type="Pfam" id="PF00076">
    <property type="entry name" value="RRM_1"/>
    <property type="match status" value="1"/>
</dbReference>
<evidence type="ECO:0000313" key="6">
    <source>
        <dbReference type="Proteomes" id="UP000310689"/>
    </source>
</evidence>
<feature type="compositionally biased region" description="Basic and acidic residues" evidence="3">
    <location>
        <begin position="29"/>
        <end position="51"/>
    </location>
</feature>
<dbReference type="EMBL" id="SPOI01000005">
    <property type="protein sequence ID" value="TIB42692.1"/>
    <property type="molecule type" value="Genomic_DNA"/>
</dbReference>
<dbReference type="PANTHER" id="PTHR23236">
    <property type="entry name" value="EUKARYOTIC TRANSLATION INITIATION FACTOR 4B/4H"/>
    <property type="match status" value="1"/>
</dbReference>
<evidence type="ECO:0000256" key="3">
    <source>
        <dbReference type="SAM" id="MobiDB-lite"/>
    </source>
</evidence>
<feature type="compositionally biased region" description="Acidic residues" evidence="3">
    <location>
        <begin position="96"/>
        <end position="106"/>
    </location>
</feature>
<dbReference type="Gene3D" id="3.30.70.330">
    <property type="match status" value="1"/>
</dbReference>
<dbReference type="AlphaFoldDB" id="A0A4T0JKD5"/>
<reference evidence="5 6" key="1">
    <citation type="submission" date="2019-03" db="EMBL/GenBank/DDBJ databases">
        <title>Sequencing 23 genomes of Wallemia ichthyophaga.</title>
        <authorList>
            <person name="Gostincar C."/>
        </authorList>
    </citation>
    <scope>NUCLEOTIDE SEQUENCE [LARGE SCALE GENOMIC DNA]</scope>
    <source>
        <strain evidence="5 6">EXF-6200</strain>
    </source>
</reference>
<keyword evidence="1 2" id="KW-0694">RNA-binding</keyword>
<dbReference type="Proteomes" id="UP000310689">
    <property type="component" value="Unassembled WGS sequence"/>
</dbReference>
<dbReference type="GO" id="GO:0008143">
    <property type="term" value="F:poly(A) binding"/>
    <property type="evidence" value="ECO:0007669"/>
    <property type="project" value="TreeGrafter"/>
</dbReference>
<evidence type="ECO:0000256" key="1">
    <source>
        <dbReference type="ARBA" id="ARBA00022884"/>
    </source>
</evidence>
<dbReference type="SUPFAM" id="SSF54928">
    <property type="entry name" value="RNA-binding domain, RBD"/>
    <property type="match status" value="1"/>
</dbReference>
<dbReference type="CDD" id="cd12306">
    <property type="entry name" value="RRM_II_PABPs"/>
    <property type="match status" value="1"/>
</dbReference>
<dbReference type="InterPro" id="IPR012677">
    <property type="entry name" value="Nucleotide-bd_a/b_plait_sf"/>
</dbReference>
<feature type="domain" description="RRM" evidence="4">
    <location>
        <begin position="110"/>
        <end position="192"/>
    </location>
</feature>
<sequence length="225" mass="25233">MGDSNEFNNEYNNPTNEEPTFEEDDEDKEIAVMKERVKQMEEEAARLREVQESNENGEQQQQQQQTAQNTQESQQDPQQSEDAGAGEQQQDPFGAGDEDMQESAEDVDGRSVYVGNLPLSQVDYSATPEDLQKHFAACGTINRVTILCDKFSGHPKGYAYIEFAEPALVENASALNESLFKGRLIKVVAKRKNVPAFALKRGRGRGRGRGFRGRVFRGRGRGSFY</sequence>
<feature type="compositionally biased region" description="Low complexity" evidence="3">
    <location>
        <begin position="1"/>
        <end position="18"/>
    </location>
</feature>
<feature type="region of interest" description="Disordered" evidence="3">
    <location>
        <begin position="1"/>
        <end position="106"/>
    </location>
</feature>
<dbReference type="SMART" id="SM00360">
    <property type="entry name" value="RRM"/>
    <property type="match status" value="1"/>
</dbReference>
<comment type="caution">
    <text evidence="5">The sequence shown here is derived from an EMBL/GenBank/DDBJ whole genome shotgun (WGS) entry which is preliminary data.</text>
</comment>
<accession>A0A4T0JKD5</accession>
<proteinExistence type="predicted"/>